<protein>
    <recommendedName>
        <fullName evidence="6">Choline monooxygenase, chloroplastic</fullName>
        <ecNumber evidence="5">1.14.15.7</ecNumber>
    </recommendedName>
</protein>
<dbReference type="InterPro" id="IPR015879">
    <property type="entry name" value="Ring_hydroxy_dOase_asu_C_dom"/>
</dbReference>
<dbReference type="Pfam" id="PF00848">
    <property type="entry name" value="Ring_hydroxyl_A"/>
    <property type="match status" value="1"/>
</dbReference>
<dbReference type="GO" id="GO:0019285">
    <property type="term" value="P:glycine betaine biosynthetic process from choline"/>
    <property type="evidence" value="ECO:0007669"/>
    <property type="project" value="UniProtKB-UniPathway"/>
</dbReference>
<dbReference type="InterPro" id="IPR001663">
    <property type="entry name" value="Rng_hydr_dOase-A"/>
</dbReference>
<evidence type="ECO:0000256" key="7">
    <source>
        <dbReference type="ARBA" id="ARBA00022714"/>
    </source>
</evidence>
<name>A0A2J6T2X3_9HELO</name>
<evidence type="ECO:0000256" key="11">
    <source>
        <dbReference type="ARBA" id="ARBA00023014"/>
    </source>
</evidence>
<dbReference type="InParanoid" id="A0A2J6T2X3"/>
<gene>
    <name evidence="15" type="ORF">K444DRAFT_52732</name>
</gene>
<evidence type="ECO:0000256" key="6">
    <source>
        <dbReference type="ARBA" id="ARBA00014931"/>
    </source>
</evidence>
<evidence type="ECO:0000259" key="14">
    <source>
        <dbReference type="PROSITE" id="PS51296"/>
    </source>
</evidence>
<dbReference type="SUPFAM" id="SSF50022">
    <property type="entry name" value="ISP domain"/>
    <property type="match status" value="1"/>
</dbReference>
<dbReference type="PANTHER" id="PTHR43756:SF5">
    <property type="entry name" value="CHOLINE MONOOXYGENASE, CHLOROPLASTIC"/>
    <property type="match status" value="1"/>
</dbReference>
<dbReference type="InterPro" id="IPR017941">
    <property type="entry name" value="Rieske_2Fe-2S"/>
</dbReference>
<keyword evidence="7" id="KW-0001">2Fe-2S</keyword>
<dbReference type="Gene3D" id="2.102.10.10">
    <property type="entry name" value="Rieske [2Fe-2S] iron-sulphur domain"/>
    <property type="match status" value="1"/>
</dbReference>
<evidence type="ECO:0000256" key="12">
    <source>
        <dbReference type="ARBA" id="ARBA00023027"/>
    </source>
</evidence>
<dbReference type="PRINTS" id="PR00090">
    <property type="entry name" value="RNGDIOXGNASE"/>
</dbReference>
<accession>A0A2J6T2X3</accession>
<feature type="domain" description="Rieske" evidence="14">
    <location>
        <begin position="34"/>
        <end position="132"/>
    </location>
</feature>
<dbReference type="InterPro" id="IPR036922">
    <property type="entry name" value="Rieske_2Fe-2S_sf"/>
</dbReference>
<dbReference type="GeneID" id="36582707"/>
<comment type="function">
    <text evidence="2">Catalyzes the first step of the osmoprotectant glycine betaine synthesis.</text>
</comment>
<evidence type="ECO:0000256" key="2">
    <source>
        <dbReference type="ARBA" id="ARBA00002149"/>
    </source>
</evidence>
<dbReference type="PROSITE" id="PS00570">
    <property type="entry name" value="RING_HYDROXYL_ALPHA"/>
    <property type="match status" value="1"/>
</dbReference>
<evidence type="ECO:0000256" key="1">
    <source>
        <dbReference type="ARBA" id="ARBA00001962"/>
    </source>
</evidence>
<proteinExistence type="inferred from homology"/>
<dbReference type="PROSITE" id="PS51296">
    <property type="entry name" value="RIESKE"/>
    <property type="match status" value="1"/>
</dbReference>
<keyword evidence="16" id="KW-1185">Reference proteome</keyword>
<dbReference type="AlphaFoldDB" id="A0A2J6T2X3"/>
<evidence type="ECO:0000256" key="13">
    <source>
        <dbReference type="ARBA" id="ARBA00049097"/>
    </source>
</evidence>
<dbReference type="GO" id="GO:0005506">
    <property type="term" value="F:iron ion binding"/>
    <property type="evidence" value="ECO:0007669"/>
    <property type="project" value="InterPro"/>
</dbReference>
<dbReference type="EC" id="1.14.15.7" evidence="5"/>
<comment type="similarity">
    <text evidence="4">Belongs to the choline monooxygenase family.</text>
</comment>
<dbReference type="Proteomes" id="UP000235371">
    <property type="component" value="Unassembled WGS sequence"/>
</dbReference>
<evidence type="ECO:0000313" key="16">
    <source>
        <dbReference type="Proteomes" id="UP000235371"/>
    </source>
</evidence>
<keyword evidence="12" id="KW-0520">NAD</keyword>
<organism evidence="15 16">
    <name type="scientific">Hyaloscypha bicolor E</name>
    <dbReference type="NCBI Taxonomy" id="1095630"/>
    <lineage>
        <taxon>Eukaryota</taxon>
        <taxon>Fungi</taxon>
        <taxon>Dikarya</taxon>
        <taxon>Ascomycota</taxon>
        <taxon>Pezizomycotina</taxon>
        <taxon>Leotiomycetes</taxon>
        <taxon>Helotiales</taxon>
        <taxon>Hyaloscyphaceae</taxon>
        <taxon>Hyaloscypha</taxon>
        <taxon>Hyaloscypha bicolor</taxon>
    </lineage>
</organism>
<keyword evidence="10" id="KW-0408">Iron</keyword>
<evidence type="ECO:0000313" key="15">
    <source>
        <dbReference type="EMBL" id="PMD57359.1"/>
    </source>
</evidence>
<comment type="cofactor">
    <cofactor evidence="1">
        <name>Fe cation</name>
        <dbReference type="ChEBI" id="CHEBI:24875"/>
    </cofactor>
</comment>
<evidence type="ECO:0000256" key="9">
    <source>
        <dbReference type="ARBA" id="ARBA00023002"/>
    </source>
</evidence>
<dbReference type="CDD" id="cd03469">
    <property type="entry name" value="Rieske_RO_Alpha_N"/>
    <property type="match status" value="1"/>
</dbReference>
<evidence type="ECO:0000256" key="5">
    <source>
        <dbReference type="ARBA" id="ARBA00012763"/>
    </source>
</evidence>
<sequence>MAAKIARYHTLPASWWVSEKIYELEKRAIFSKSWILTMHSSRFTKTGDYFRIDIAGFPIILIHGKDGTIQAFHNVCRHRAYPIVNKEFGNSLVLGCKYHGWSYDTKGSLIKAPGFETVPNFDKSVNGLFKVATHTTRQGLIFVNFDSTPNITPFHEFYKGLEDEMDEFDFGEFEYVESWQQDGEFNWKTLLDGYNECYHCPTAHPSFSKVIQVPTYQVEPRHNYARHSAEVVVPDSNAKSTMVESKPAGSSWSSWLGFPSSASIDQSSIKIDELGGDKPGLWLSLFPLNGMNCYSYAWYYMRLVPKSAGRTVLEYDIFARKGEDPVKVREFIRFLKEVEIEDYDLCTLTQKNLKNGVYGTGQLHPDKENGVLYYQNLTNEFVMSHLELEKAAGEQILPAFAGLEAMNEEGKGTDKICKQLECGIHGSDILSW</sequence>
<comment type="pathway">
    <text evidence="3">Amine and polyamine biosynthesis; betaine biosynthesis via choline pathway; betaine aldehyde from choline (monooxygenase route): step 1/1.</text>
</comment>
<dbReference type="Pfam" id="PF00355">
    <property type="entry name" value="Rieske"/>
    <property type="match status" value="1"/>
</dbReference>
<keyword evidence="8" id="KW-0479">Metal-binding</keyword>
<dbReference type="GO" id="GO:0051537">
    <property type="term" value="F:2 iron, 2 sulfur cluster binding"/>
    <property type="evidence" value="ECO:0007669"/>
    <property type="project" value="UniProtKB-KW"/>
</dbReference>
<dbReference type="Gene3D" id="3.90.380.10">
    <property type="entry name" value="Naphthalene 1,2-dioxygenase Alpha Subunit, Chain A, domain 1"/>
    <property type="match status" value="1"/>
</dbReference>
<dbReference type="EMBL" id="KZ613847">
    <property type="protein sequence ID" value="PMD57359.1"/>
    <property type="molecule type" value="Genomic_DNA"/>
</dbReference>
<dbReference type="InterPro" id="IPR015881">
    <property type="entry name" value="ARHD_Rieske_2Fe_2S"/>
</dbReference>
<reference evidence="15 16" key="1">
    <citation type="submission" date="2016-04" db="EMBL/GenBank/DDBJ databases">
        <title>A degradative enzymes factory behind the ericoid mycorrhizal symbiosis.</title>
        <authorList>
            <consortium name="DOE Joint Genome Institute"/>
            <person name="Martino E."/>
            <person name="Morin E."/>
            <person name="Grelet G."/>
            <person name="Kuo A."/>
            <person name="Kohler A."/>
            <person name="Daghino S."/>
            <person name="Barry K."/>
            <person name="Choi C."/>
            <person name="Cichocki N."/>
            <person name="Clum A."/>
            <person name="Copeland A."/>
            <person name="Hainaut M."/>
            <person name="Haridas S."/>
            <person name="Labutti K."/>
            <person name="Lindquist E."/>
            <person name="Lipzen A."/>
            <person name="Khouja H.-R."/>
            <person name="Murat C."/>
            <person name="Ohm R."/>
            <person name="Olson A."/>
            <person name="Spatafora J."/>
            <person name="Veneault-Fourrey C."/>
            <person name="Henrissat B."/>
            <person name="Grigoriev I."/>
            <person name="Martin F."/>
            <person name="Perotto S."/>
        </authorList>
    </citation>
    <scope>NUCLEOTIDE SEQUENCE [LARGE SCALE GENOMIC DNA]</scope>
    <source>
        <strain evidence="15 16">E</strain>
    </source>
</reference>
<dbReference type="OrthoDB" id="426882at2759"/>
<comment type="catalytic activity">
    <reaction evidence="13">
        <text>choline + 2 reduced [2Fe-2S]-[ferredoxin] + O2 + 2 H(+) = betaine aldehyde hydrate + 2 oxidized [2Fe-2S]-[ferredoxin] + H2O</text>
        <dbReference type="Rhea" id="RHEA:17769"/>
        <dbReference type="Rhea" id="RHEA-COMP:10000"/>
        <dbReference type="Rhea" id="RHEA-COMP:10001"/>
        <dbReference type="ChEBI" id="CHEBI:15354"/>
        <dbReference type="ChEBI" id="CHEBI:15377"/>
        <dbReference type="ChEBI" id="CHEBI:15378"/>
        <dbReference type="ChEBI" id="CHEBI:15379"/>
        <dbReference type="ChEBI" id="CHEBI:15870"/>
        <dbReference type="ChEBI" id="CHEBI:33737"/>
        <dbReference type="ChEBI" id="CHEBI:33738"/>
        <dbReference type="EC" id="1.14.15.7"/>
    </reaction>
</comment>
<keyword evidence="9" id="KW-0560">Oxidoreductase</keyword>
<dbReference type="RefSeq" id="XP_024734263.1">
    <property type="nucleotide sequence ID" value="XM_024874627.1"/>
</dbReference>
<evidence type="ECO:0000256" key="10">
    <source>
        <dbReference type="ARBA" id="ARBA00023004"/>
    </source>
</evidence>
<dbReference type="UniPathway" id="UPA00529">
    <property type="reaction ID" value="UER00430"/>
</dbReference>
<dbReference type="STRING" id="1095630.A0A2J6T2X3"/>
<evidence type="ECO:0000256" key="3">
    <source>
        <dbReference type="ARBA" id="ARBA00004866"/>
    </source>
</evidence>
<evidence type="ECO:0000256" key="4">
    <source>
        <dbReference type="ARBA" id="ARBA00010848"/>
    </source>
</evidence>
<evidence type="ECO:0000256" key="8">
    <source>
        <dbReference type="ARBA" id="ARBA00022723"/>
    </source>
</evidence>
<dbReference type="PANTHER" id="PTHR43756">
    <property type="entry name" value="CHOLINE MONOOXYGENASE, CHLOROPLASTIC"/>
    <property type="match status" value="1"/>
</dbReference>
<dbReference type="CDD" id="cd00680">
    <property type="entry name" value="RHO_alpha_C"/>
    <property type="match status" value="1"/>
</dbReference>
<dbReference type="SUPFAM" id="SSF55961">
    <property type="entry name" value="Bet v1-like"/>
    <property type="match status" value="1"/>
</dbReference>
<keyword evidence="11" id="KW-0411">Iron-sulfur</keyword>
<dbReference type="GO" id="GO:0019133">
    <property type="term" value="F:choline monooxygenase activity"/>
    <property type="evidence" value="ECO:0007669"/>
    <property type="project" value="UniProtKB-EC"/>
</dbReference>